<organism evidence="6 7">
    <name type="scientific">Emiliania huxleyi (strain CCMP1516)</name>
    <dbReference type="NCBI Taxonomy" id="280463"/>
    <lineage>
        <taxon>Eukaryota</taxon>
        <taxon>Haptista</taxon>
        <taxon>Haptophyta</taxon>
        <taxon>Prymnesiophyceae</taxon>
        <taxon>Isochrysidales</taxon>
        <taxon>Noelaerhabdaceae</taxon>
        <taxon>Emiliania</taxon>
    </lineage>
</organism>
<keyword evidence="3" id="KW-0687">Ribonucleoprotein</keyword>
<dbReference type="AlphaFoldDB" id="A0A0D3KNY0"/>
<dbReference type="STRING" id="2903.R1FEL1"/>
<keyword evidence="4" id="KW-0539">Nucleus</keyword>
<protein>
    <recommendedName>
        <fullName evidence="5">HMG box domain-containing protein</fullName>
    </recommendedName>
</protein>
<dbReference type="PaxDb" id="2903-EOD37465"/>
<feature type="domain" description="HMG box" evidence="5">
    <location>
        <begin position="93"/>
        <end position="142"/>
    </location>
</feature>
<reference evidence="7" key="1">
    <citation type="journal article" date="2013" name="Nature">
        <title>Pan genome of the phytoplankton Emiliania underpins its global distribution.</title>
        <authorList>
            <person name="Read B.A."/>
            <person name="Kegel J."/>
            <person name="Klute M.J."/>
            <person name="Kuo A."/>
            <person name="Lefebvre S.C."/>
            <person name="Maumus F."/>
            <person name="Mayer C."/>
            <person name="Miller J."/>
            <person name="Monier A."/>
            <person name="Salamov A."/>
            <person name="Young J."/>
            <person name="Aguilar M."/>
            <person name="Claverie J.M."/>
            <person name="Frickenhaus S."/>
            <person name="Gonzalez K."/>
            <person name="Herman E.K."/>
            <person name="Lin Y.C."/>
            <person name="Napier J."/>
            <person name="Ogata H."/>
            <person name="Sarno A.F."/>
            <person name="Shmutz J."/>
            <person name="Schroeder D."/>
            <person name="de Vargas C."/>
            <person name="Verret F."/>
            <person name="von Dassow P."/>
            <person name="Valentin K."/>
            <person name="Van de Peer Y."/>
            <person name="Wheeler G."/>
            <person name="Dacks J.B."/>
            <person name="Delwiche C.F."/>
            <person name="Dyhrman S.T."/>
            <person name="Glockner G."/>
            <person name="John U."/>
            <person name="Richards T."/>
            <person name="Worden A.Z."/>
            <person name="Zhang X."/>
            <person name="Grigoriev I.V."/>
            <person name="Allen A.E."/>
            <person name="Bidle K."/>
            <person name="Borodovsky M."/>
            <person name="Bowler C."/>
            <person name="Brownlee C."/>
            <person name="Cock J.M."/>
            <person name="Elias M."/>
            <person name="Gladyshev V.N."/>
            <person name="Groth M."/>
            <person name="Guda C."/>
            <person name="Hadaegh A."/>
            <person name="Iglesias-Rodriguez M.D."/>
            <person name="Jenkins J."/>
            <person name="Jones B.M."/>
            <person name="Lawson T."/>
            <person name="Leese F."/>
            <person name="Lindquist E."/>
            <person name="Lobanov A."/>
            <person name="Lomsadze A."/>
            <person name="Malik S.B."/>
            <person name="Marsh M.E."/>
            <person name="Mackinder L."/>
            <person name="Mock T."/>
            <person name="Mueller-Roeber B."/>
            <person name="Pagarete A."/>
            <person name="Parker M."/>
            <person name="Probert I."/>
            <person name="Quesneville H."/>
            <person name="Raines C."/>
            <person name="Rensing S.A."/>
            <person name="Riano-Pachon D.M."/>
            <person name="Richier S."/>
            <person name="Rokitta S."/>
            <person name="Shiraiwa Y."/>
            <person name="Soanes D.M."/>
            <person name="van der Giezen M."/>
            <person name="Wahlund T.M."/>
            <person name="Williams B."/>
            <person name="Wilson W."/>
            <person name="Wolfe G."/>
            <person name="Wurch L.L."/>
        </authorList>
    </citation>
    <scope>NUCLEOTIDE SEQUENCE</scope>
</reference>
<keyword evidence="4" id="KW-0238">DNA-binding</keyword>
<sequence>MSSPAPALEAPPARSVLHVPTSDPCRMVLERCDLRSLRRLHGVNVALKDAVEQCVESRAWREAEHLFAVPSTTDSTSSEAWRKVFQVSGGLPGPGRPSPFMVFCQERRREIIRTNPSMGFRDIGRALGAAWAGFSDEQKRSYCVGLSSAGEAQRKCSGARQLSFLNAYHTLVADAKRVARAERWTAWALSGEGTFQLFKAKGIRFVARATKRRAPVRKALLRWTDLADPFLPRARPNRGHTLGGRPRLLGGRPGLFYHFYESSFSHAAKSKEACQGAHCRPALSAFSPFGIVLAAVVMFAAKKIVKEKDVPPEPFEMDVAQALCDLEANSNDLKAELRELYIVSAKEVD</sequence>
<evidence type="ECO:0000256" key="1">
    <source>
        <dbReference type="ARBA" id="ARBA00007820"/>
    </source>
</evidence>
<reference evidence="6" key="2">
    <citation type="submission" date="2024-10" db="UniProtKB">
        <authorList>
            <consortium name="EnsemblProtists"/>
        </authorList>
    </citation>
    <scope>IDENTIFICATION</scope>
</reference>
<evidence type="ECO:0000256" key="2">
    <source>
        <dbReference type="ARBA" id="ARBA00022980"/>
    </source>
</evidence>
<evidence type="ECO:0000313" key="6">
    <source>
        <dbReference type="EnsemblProtists" id="EOD37465"/>
    </source>
</evidence>
<feature type="DNA-binding region" description="HMG box" evidence="4">
    <location>
        <begin position="93"/>
        <end position="142"/>
    </location>
</feature>
<accession>A0A0D3KNY0</accession>
<dbReference type="SUPFAM" id="SSF47095">
    <property type="entry name" value="HMG-box"/>
    <property type="match status" value="1"/>
</dbReference>
<evidence type="ECO:0000256" key="3">
    <source>
        <dbReference type="ARBA" id="ARBA00023274"/>
    </source>
</evidence>
<dbReference type="SMART" id="SM00398">
    <property type="entry name" value="HMG"/>
    <property type="match status" value="1"/>
</dbReference>
<proteinExistence type="inferred from homology"/>
<name>A0A0D3KNY0_EMIH1</name>
<dbReference type="InterPro" id="IPR009071">
    <property type="entry name" value="HMG_box_dom"/>
</dbReference>
<dbReference type="GO" id="GO:0005840">
    <property type="term" value="C:ribosome"/>
    <property type="evidence" value="ECO:0007669"/>
    <property type="project" value="UniProtKB-KW"/>
</dbReference>
<keyword evidence="2" id="KW-0689">Ribosomal protein</keyword>
<evidence type="ECO:0000313" key="7">
    <source>
        <dbReference type="Proteomes" id="UP000013827"/>
    </source>
</evidence>
<dbReference type="GO" id="GO:0006412">
    <property type="term" value="P:translation"/>
    <property type="evidence" value="ECO:0007669"/>
    <property type="project" value="InterPro"/>
</dbReference>
<dbReference type="InterPro" id="IPR036910">
    <property type="entry name" value="HMG_box_dom_sf"/>
</dbReference>
<dbReference type="HOGENOM" id="CLU_795953_0_0_1"/>
<dbReference type="Pfam" id="PF00505">
    <property type="entry name" value="HMG_box"/>
    <property type="match status" value="1"/>
</dbReference>
<keyword evidence="7" id="KW-1185">Reference proteome</keyword>
<comment type="similarity">
    <text evidence="1">Belongs to the eukaryotic ribosomal protein eS7 family.</text>
</comment>
<dbReference type="GO" id="GO:1990904">
    <property type="term" value="C:ribonucleoprotein complex"/>
    <property type="evidence" value="ECO:0007669"/>
    <property type="project" value="UniProtKB-KW"/>
</dbReference>
<dbReference type="GO" id="GO:0003677">
    <property type="term" value="F:DNA binding"/>
    <property type="evidence" value="ECO:0007669"/>
    <property type="project" value="UniProtKB-UniRule"/>
</dbReference>
<dbReference type="Gene3D" id="1.10.30.10">
    <property type="entry name" value="High mobility group box domain"/>
    <property type="match status" value="1"/>
</dbReference>
<dbReference type="GeneID" id="17282734"/>
<dbReference type="GO" id="GO:0003735">
    <property type="term" value="F:structural constituent of ribosome"/>
    <property type="evidence" value="ECO:0007669"/>
    <property type="project" value="InterPro"/>
</dbReference>
<dbReference type="EnsemblProtists" id="EOD37465">
    <property type="protein sequence ID" value="EOD37465"/>
    <property type="gene ID" value="EMIHUDRAFT_252069"/>
</dbReference>
<evidence type="ECO:0000256" key="4">
    <source>
        <dbReference type="PROSITE-ProRule" id="PRU00267"/>
    </source>
</evidence>
<dbReference type="GO" id="GO:0005634">
    <property type="term" value="C:nucleus"/>
    <property type="evidence" value="ECO:0007669"/>
    <property type="project" value="UniProtKB-UniRule"/>
</dbReference>
<dbReference type="InterPro" id="IPR000554">
    <property type="entry name" value="Ribosomal_eS7"/>
</dbReference>
<dbReference type="RefSeq" id="XP_005789894.1">
    <property type="nucleotide sequence ID" value="XM_005789837.1"/>
</dbReference>
<dbReference type="PROSITE" id="PS50118">
    <property type="entry name" value="HMG_BOX_2"/>
    <property type="match status" value="1"/>
</dbReference>
<dbReference type="KEGG" id="ehx:EMIHUDRAFT_252069"/>
<evidence type="ECO:0000259" key="5">
    <source>
        <dbReference type="PROSITE" id="PS50118"/>
    </source>
</evidence>
<dbReference type="Pfam" id="PF01251">
    <property type="entry name" value="Ribosomal_S7e"/>
    <property type="match status" value="1"/>
</dbReference>
<dbReference type="Proteomes" id="UP000013827">
    <property type="component" value="Unassembled WGS sequence"/>
</dbReference>